<accession>A0AAV5CM55</accession>
<feature type="region of interest" description="Disordered" evidence="1">
    <location>
        <begin position="22"/>
        <end position="78"/>
    </location>
</feature>
<protein>
    <submittedName>
        <fullName evidence="2">Uncharacterized protein</fullName>
    </submittedName>
</protein>
<organism evidence="2 3">
    <name type="scientific">Eleusine coracana subsp. coracana</name>
    <dbReference type="NCBI Taxonomy" id="191504"/>
    <lineage>
        <taxon>Eukaryota</taxon>
        <taxon>Viridiplantae</taxon>
        <taxon>Streptophyta</taxon>
        <taxon>Embryophyta</taxon>
        <taxon>Tracheophyta</taxon>
        <taxon>Spermatophyta</taxon>
        <taxon>Magnoliopsida</taxon>
        <taxon>Liliopsida</taxon>
        <taxon>Poales</taxon>
        <taxon>Poaceae</taxon>
        <taxon>PACMAD clade</taxon>
        <taxon>Chloridoideae</taxon>
        <taxon>Cynodonteae</taxon>
        <taxon>Eleusininae</taxon>
        <taxon>Eleusine</taxon>
    </lineage>
</organism>
<evidence type="ECO:0000313" key="2">
    <source>
        <dbReference type="EMBL" id="GJM99177.1"/>
    </source>
</evidence>
<dbReference type="AlphaFoldDB" id="A0AAV5CM55"/>
<gene>
    <name evidence="2" type="primary">ga16258</name>
    <name evidence="2" type="ORF">PR202_ga16258</name>
</gene>
<evidence type="ECO:0000256" key="1">
    <source>
        <dbReference type="SAM" id="MobiDB-lite"/>
    </source>
</evidence>
<sequence length="78" mass="8518">MPQLWDSGAIADWSRADATALCSGITDRRPPQTAGNLRDRGGTMSEEKGEIRDAWGIGGRTCGRLTGGERRRGEREED</sequence>
<proteinExistence type="predicted"/>
<dbReference type="Proteomes" id="UP001054889">
    <property type="component" value="Unassembled WGS sequence"/>
</dbReference>
<dbReference type="EMBL" id="BQKI01000007">
    <property type="protein sequence ID" value="GJM99177.1"/>
    <property type="molecule type" value="Genomic_DNA"/>
</dbReference>
<reference evidence="2" key="1">
    <citation type="journal article" date="2018" name="DNA Res.">
        <title>Multiple hybrid de novo genome assembly of finger millet, an orphan allotetraploid crop.</title>
        <authorList>
            <person name="Hatakeyama M."/>
            <person name="Aluri S."/>
            <person name="Balachadran M.T."/>
            <person name="Sivarajan S.R."/>
            <person name="Patrignani A."/>
            <person name="Gruter S."/>
            <person name="Poveda L."/>
            <person name="Shimizu-Inatsugi R."/>
            <person name="Baeten J."/>
            <person name="Francoijs K.J."/>
            <person name="Nataraja K.N."/>
            <person name="Reddy Y.A.N."/>
            <person name="Phadnis S."/>
            <person name="Ravikumar R.L."/>
            <person name="Schlapbach R."/>
            <person name="Sreeman S.M."/>
            <person name="Shimizu K.K."/>
        </authorList>
    </citation>
    <scope>NUCLEOTIDE SEQUENCE</scope>
</reference>
<feature type="compositionally biased region" description="Basic and acidic residues" evidence="1">
    <location>
        <begin position="67"/>
        <end position="78"/>
    </location>
</feature>
<keyword evidence="3" id="KW-1185">Reference proteome</keyword>
<evidence type="ECO:0000313" key="3">
    <source>
        <dbReference type="Proteomes" id="UP001054889"/>
    </source>
</evidence>
<reference evidence="2" key="2">
    <citation type="submission" date="2021-12" db="EMBL/GenBank/DDBJ databases">
        <title>Resequencing data analysis of finger millet.</title>
        <authorList>
            <person name="Hatakeyama M."/>
            <person name="Aluri S."/>
            <person name="Balachadran M.T."/>
            <person name="Sivarajan S.R."/>
            <person name="Poveda L."/>
            <person name="Shimizu-Inatsugi R."/>
            <person name="Schlapbach R."/>
            <person name="Sreeman S.M."/>
            <person name="Shimizu K.K."/>
        </authorList>
    </citation>
    <scope>NUCLEOTIDE SEQUENCE</scope>
</reference>
<name>A0AAV5CM55_ELECO</name>
<comment type="caution">
    <text evidence="2">The sequence shown here is derived from an EMBL/GenBank/DDBJ whole genome shotgun (WGS) entry which is preliminary data.</text>
</comment>
<feature type="compositionally biased region" description="Basic and acidic residues" evidence="1">
    <location>
        <begin position="37"/>
        <end position="53"/>
    </location>
</feature>